<sequence length="49" mass="5447">MEGRGSRGSRGGRGRKNWIAVPTQMRYNVISQDLGARHGVPLRVTFCFA</sequence>
<reference evidence="1 2" key="1">
    <citation type="submission" date="2017-11" db="EMBL/GenBank/DDBJ databases">
        <title>Complete genome of a free-living desiccation-tolerant cyanobacterium and its photosynthetic adaptation to extreme terrestrial habitat.</title>
        <authorList>
            <person name="Shang J."/>
        </authorList>
    </citation>
    <scope>NUCLEOTIDE SEQUENCE [LARGE SCALE GENOMIC DNA]</scope>
    <source>
        <strain evidence="1 2">CCNUN1</strain>
    </source>
</reference>
<organism evidence="1 2">
    <name type="scientific">Nostoc flagelliforme CCNUN1</name>
    <dbReference type="NCBI Taxonomy" id="2038116"/>
    <lineage>
        <taxon>Bacteria</taxon>
        <taxon>Bacillati</taxon>
        <taxon>Cyanobacteriota</taxon>
        <taxon>Cyanophyceae</taxon>
        <taxon>Nostocales</taxon>
        <taxon>Nostocaceae</taxon>
        <taxon>Nostoc</taxon>
    </lineage>
</organism>
<protein>
    <submittedName>
        <fullName evidence="1">Uncharacterized protein</fullName>
    </submittedName>
</protein>
<dbReference type="Proteomes" id="UP000232003">
    <property type="component" value="Chromosome"/>
</dbReference>
<evidence type="ECO:0000313" key="2">
    <source>
        <dbReference type="Proteomes" id="UP000232003"/>
    </source>
</evidence>
<evidence type="ECO:0000313" key="1">
    <source>
        <dbReference type="EMBL" id="AUB39321.1"/>
    </source>
</evidence>
<accession>A0A2K8SV23</accession>
<name>A0A2K8SV23_9NOSO</name>
<dbReference type="KEGG" id="nfl:COO91_05313"/>
<dbReference type="AlphaFoldDB" id="A0A2K8SV23"/>
<proteinExistence type="predicted"/>
<dbReference type="EMBL" id="CP024785">
    <property type="protein sequence ID" value="AUB39321.1"/>
    <property type="molecule type" value="Genomic_DNA"/>
</dbReference>
<gene>
    <name evidence="1" type="ORF">COO91_05313</name>
</gene>
<keyword evidence="2" id="KW-1185">Reference proteome</keyword>